<name>A0A8F0JYW9_9PHAE</name>
<gene>
    <name evidence="7" type="primary">psaE</name>
</gene>
<keyword evidence="6" id="KW-0472">Membrane</keyword>
<reference evidence="7" key="1">
    <citation type="journal article" date="2021" name="Genome Biol. Evol.">
        <title>Genomic rearrangements and sequence evolution across brown algal organelles.</title>
        <authorList>
            <person name="Starko S."/>
            <person name="Bringloe T.T."/>
            <person name="Gomez M.S."/>
            <person name="Darby H."/>
            <person name="Graham S.W."/>
            <person name="Martone P.T."/>
        </authorList>
    </citation>
    <scope>NUCLEOTIDE SEQUENCE</scope>
</reference>
<dbReference type="GO" id="GO:0015979">
    <property type="term" value="P:photosynthesis"/>
    <property type="evidence" value="ECO:0007669"/>
    <property type="project" value="UniProtKB-KW"/>
</dbReference>
<evidence type="ECO:0000313" key="7">
    <source>
        <dbReference type="EMBL" id="QWK42318.1"/>
    </source>
</evidence>
<dbReference type="Gene3D" id="2.30.30.50">
    <property type="match status" value="1"/>
</dbReference>
<dbReference type="PANTHER" id="PTHR34549">
    <property type="entry name" value="PHOTOSYSTEM I REACTION CENTER SUBUNIT IV A, CHLOROPLASTIC-RELATED"/>
    <property type="match status" value="1"/>
</dbReference>
<protein>
    <submittedName>
        <fullName evidence="7">Photosystem I reaction center subunit IV</fullName>
    </submittedName>
</protein>
<dbReference type="GO" id="GO:0009538">
    <property type="term" value="C:photosystem I reaction center"/>
    <property type="evidence" value="ECO:0007669"/>
    <property type="project" value="InterPro"/>
</dbReference>
<keyword evidence="7" id="KW-0934">Plastid</keyword>
<dbReference type="InterPro" id="IPR008990">
    <property type="entry name" value="Elect_transpt_acc-like_dom_sf"/>
</dbReference>
<comment type="subcellular location">
    <subcellularLocation>
        <location evidence="2">Membrane</location>
        <topology evidence="2">Peripheral membrane protein</topology>
    </subcellularLocation>
</comment>
<evidence type="ECO:0000256" key="1">
    <source>
        <dbReference type="ARBA" id="ARBA00001993"/>
    </source>
</evidence>
<dbReference type="InterPro" id="IPR003375">
    <property type="entry name" value="PSI_PsaE"/>
</dbReference>
<sequence length="61" mass="6967">MVEKGAKVRILRKESYWYNDVGTVVIVEKVGSNYPVLVRFVKVNYSGTNTSNFKQEELIAV</sequence>
<evidence type="ECO:0000256" key="3">
    <source>
        <dbReference type="ARBA" id="ARBA00007501"/>
    </source>
</evidence>
<organism evidence="7">
    <name type="scientific">Postelsia palmaeformis</name>
    <dbReference type="NCBI Taxonomy" id="105414"/>
    <lineage>
        <taxon>Eukaryota</taxon>
        <taxon>Sar</taxon>
        <taxon>Stramenopiles</taxon>
        <taxon>Ochrophyta</taxon>
        <taxon>PX clade</taxon>
        <taxon>Phaeophyceae</taxon>
        <taxon>Laminariales</taxon>
        <taxon>Laminariaceae</taxon>
        <taxon>Postelsia</taxon>
    </lineage>
</organism>
<geneLocation type="plastid" evidence="7"/>
<dbReference type="PANTHER" id="PTHR34549:SF2">
    <property type="entry name" value="PHOTOSYSTEM I SUBUNIT IV"/>
    <property type="match status" value="1"/>
</dbReference>
<proteinExistence type="inferred from homology"/>
<keyword evidence="4" id="KW-0602">Photosynthesis</keyword>
<comment type="similarity">
    <text evidence="3">Belongs to the PsaE family.</text>
</comment>
<evidence type="ECO:0000256" key="2">
    <source>
        <dbReference type="ARBA" id="ARBA00004170"/>
    </source>
</evidence>
<comment type="function">
    <text evidence="1">Stabilizes the interaction between PsaC and the PSI core, assists the docking of the ferredoxin to PSI and interacts with ferredoxin-NADP oxidoreductase.</text>
</comment>
<evidence type="ECO:0000256" key="6">
    <source>
        <dbReference type="ARBA" id="ARBA00023136"/>
    </source>
</evidence>
<dbReference type="SUPFAM" id="SSF50090">
    <property type="entry name" value="Electron transport accessory proteins"/>
    <property type="match status" value="1"/>
</dbReference>
<keyword evidence="5" id="KW-0603">Photosystem I</keyword>
<dbReference type="Pfam" id="PF02427">
    <property type="entry name" value="PSI_PsaE"/>
    <property type="match status" value="1"/>
</dbReference>
<evidence type="ECO:0000256" key="5">
    <source>
        <dbReference type="ARBA" id="ARBA00022836"/>
    </source>
</evidence>
<accession>A0A8F0JYW9</accession>
<evidence type="ECO:0000256" key="4">
    <source>
        <dbReference type="ARBA" id="ARBA00022531"/>
    </source>
</evidence>
<dbReference type="AlphaFoldDB" id="A0A8F0JYW9"/>
<dbReference type="EMBL" id="MZ156031">
    <property type="protein sequence ID" value="QWK42318.1"/>
    <property type="molecule type" value="Genomic_DNA"/>
</dbReference>